<organism evidence="1 2">
    <name type="scientific">Rosa chinensis</name>
    <name type="common">China rose</name>
    <dbReference type="NCBI Taxonomy" id="74649"/>
    <lineage>
        <taxon>Eukaryota</taxon>
        <taxon>Viridiplantae</taxon>
        <taxon>Streptophyta</taxon>
        <taxon>Embryophyta</taxon>
        <taxon>Tracheophyta</taxon>
        <taxon>Spermatophyta</taxon>
        <taxon>Magnoliopsida</taxon>
        <taxon>eudicotyledons</taxon>
        <taxon>Gunneridae</taxon>
        <taxon>Pentapetalae</taxon>
        <taxon>rosids</taxon>
        <taxon>fabids</taxon>
        <taxon>Rosales</taxon>
        <taxon>Rosaceae</taxon>
        <taxon>Rosoideae</taxon>
        <taxon>Rosoideae incertae sedis</taxon>
        <taxon>Rosa</taxon>
    </lineage>
</organism>
<evidence type="ECO:0000313" key="2">
    <source>
        <dbReference type="Proteomes" id="UP000238479"/>
    </source>
</evidence>
<dbReference type="EMBL" id="PDCK01000043">
    <property type="protein sequence ID" value="PRQ30389.1"/>
    <property type="molecule type" value="Genomic_DNA"/>
</dbReference>
<dbReference type="AlphaFoldDB" id="A0A2P6Q889"/>
<evidence type="ECO:0000313" key="1">
    <source>
        <dbReference type="EMBL" id="PRQ30389.1"/>
    </source>
</evidence>
<accession>A0A2P6Q889</accession>
<gene>
    <name evidence="1" type="ORF">RchiOBHm_Chr5g0024111</name>
</gene>
<reference evidence="1 2" key="1">
    <citation type="journal article" date="2018" name="Nat. Genet.">
        <title>The Rosa genome provides new insights in the design of modern roses.</title>
        <authorList>
            <person name="Bendahmane M."/>
        </authorList>
    </citation>
    <scope>NUCLEOTIDE SEQUENCE [LARGE SCALE GENOMIC DNA]</scope>
    <source>
        <strain evidence="2">cv. Old Blush</strain>
    </source>
</reference>
<proteinExistence type="predicted"/>
<name>A0A2P6Q889_ROSCH</name>
<sequence length="63" mass="6858">MASSPNHTLNSDSNTHASKKSKLFFITPSEIIAEFSHHDPNVARINNGSFGSCPDSIIQAQRC</sequence>
<dbReference type="STRING" id="74649.A0A2P6Q889"/>
<protein>
    <submittedName>
        <fullName evidence="1">Uncharacterized protein</fullName>
    </submittedName>
</protein>
<comment type="caution">
    <text evidence="1">The sequence shown here is derived from an EMBL/GenBank/DDBJ whole genome shotgun (WGS) entry which is preliminary data.</text>
</comment>
<keyword evidence="2" id="KW-1185">Reference proteome</keyword>
<dbReference type="Proteomes" id="UP000238479">
    <property type="component" value="Chromosome 5"/>
</dbReference>
<dbReference type="Gramene" id="PRQ30389">
    <property type="protein sequence ID" value="PRQ30389"/>
    <property type="gene ID" value="RchiOBHm_Chr5g0024111"/>
</dbReference>